<organism evidence="1 2">
    <name type="scientific">Carpinus fangiana</name>
    <dbReference type="NCBI Taxonomy" id="176857"/>
    <lineage>
        <taxon>Eukaryota</taxon>
        <taxon>Viridiplantae</taxon>
        <taxon>Streptophyta</taxon>
        <taxon>Embryophyta</taxon>
        <taxon>Tracheophyta</taxon>
        <taxon>Spermatophyta</taxon>
        <taxon>Magnoliopsida</taxon>
        <taxon>eudicotyledons</taxon>
        <taxon>Gunneridae</taxon>
        <taxon>Pentapetalae</taxon>
        <taxon>rosids</taxon>
        <taxon>fabids</taxon>
        <taxon>Fagales</taxon>
        <taxon>Betulaceae</taxon>
        <taxon>Carpinus</taxon>
    </lineage>
</organism>
<reference evidence="1 2" key="1">
    <citation type="submission" date="2019-06" db="EMBL/GenBank/DDBJ databases">
        <title>A chromosomal-level reference genome of Carpinus fangiana (Coryloideae, Betulaceae).</title>
        <authorList>
            <person name="Yang X."/>
            <person name="Wang Z."/>
            <person name="Zhang L."/>
            <person name="Hao G."/>
            <person name="Liu J."/>
            <person name="Yang Y."/>
        </authorList>
    </citation>
    <scope>NUCLEOTIDE SEQUENCE [LARGE SCALE GENOMIC DNA]</scope>
    <source>
        <strain evidence="1">Cfa_2016G</strain>
        <tissue evidence="1">Leaf</tissue>
    </source>
</reference>
<sequence length="62" mass="6568">MAKGNGEKISTGSLPLLSQGWDEFDNSGSLLCFIVWVCGFVGVKNVRGPAWGRTSVGESKGH</sequence>
<proteinExistence type="predicted"/>
<dbReference type="EMBL" id="CM017321">
    <property type="protein sequence ID" value="KAE7997547.1"/>
    <property type="molecule type" value="Genomic_DNA"/>
</dbReference>
<evidence type="ECO:0000313" key="1">
    <source>
        <dbReference type="EMBL" id="KAE7997547.1"/>
    </source>
</evidence>
<name>A0A5N6QEE4_9ROSI</name>
<dbReference type="AlphaFoldDB" id="A0A5N6QEE4"/>
<accession>A0A5N6QEE4</accession>
<protein>
    <submittedName>
        <fullName evidence="1">Uncharacterized protein</fullName>
    </submittedName>
</protein>
<keyword evidence="2" id="KW-1185">Reference proteome</keyword>
<evidence type="ECO:0000313" key="2">
    <source>
        <dbReference type="Proteomes" id="UP000327013"/>
    </source>
</evidence>
<gene>
    <name evidence="1" type="ORF">FH972_002173</name>
</gene>
<dbReference type="Proteomes" id="UP000327013">
    <property type="component" value="Chromosome 1"/>
</dbReference>